<feature type="transmembrane region" description="Helical" evidence="1">
    <location>
        <begin position="154"/>
        <end position="175"/>
    </location>
</feature>
<evidence type="ECO:0000256" key="1">
    <source>
        <dbReference type="SAM" id="Phobius"/>
    </source>
</evidence>
<dbReference type="Pfam" id="PF06966">
    <property type="entry name" value="DUF1295"/>
    <property type="match status" value="1"/>
</dbReference>
<keyword evidence="1" id="KW-0472">Membrane</keyword>
<keyword evidence="3" id="KW-1185">Reference proteome</keyword>
<accession>A0A0C3BQU0</accession>
<dbReference type="HOGENOM" id="CLU_043418_1_0_1"/>
<feature type="transmembrane region" description="Helical" evidence="1">
    <location>
        <begin position="6"/>
        <end position="27"/>
    </location>
</feature>
<feature type="transmembrane region" description="Helical" evidence="1">
    <location>
        <begin position="120"/>
        <end position="142"/>
    </location>
</feature>
<evidence type="ECO:0000313" key="3">
    <source>
        <dbReference type="Proteomes" id="UP000054097"/>
    </source>
</evidence>
<keyword evidence="1" id="KW-0812">Transmembrane</keyword>
<protein>
    <recommendedName>
        <fullName evidence="4">Steroid 5-alpha reductase C-terminal domain-containing protein</fullName>
    </recommendedName>
</protein>
<dbReference type="Gene3D" id="1.20.120.1630">
    <property type="match status" value="1"/>
</dbReference>
<feature type="transmembrane region" description="Helical" evidence="1">
    <location>
        <begin position="77"/>
        <end position="100"/>
    </location>
</feature>
<dbReference type="InterPro" id="IPR010721">
    <property type="entry name" value="UstE-like"/>
</dbReference>
<dbReference type="EMBL" id="KN824277">
    <property type="protein sequence ID" value="KIM34464.1"/>
    <property type="molecule type" value="Genomic_DNA"/>
</dbReference>
<dbReference type="GO" id="GO:0016020">
    <property type="term" value="C:membrane"/>
    <property type="evidence" value="ECO:0007669"/>
    <property type="project" value="TreeGrafter"/>
</dbReference>
<feature type="transmembrane region" description="Helical" evidence="1">
    <location>
        <begin position="234"/>
        <end position="254"/>
    </location>
</feature>
<dbReference type="Proteomes" id="UP000054097">
    <property type="component" value="Unassembled WGS sequence"/>
</dbReference>
<sequence length="292" mass="32414">MPTVFSKLWPAVIASYSVQVAAASIFVPLKTEKYYDLLGATGHLVSATVSIYGPSIYKHFKAGGSLMAYRLPPLASFAPRQLVITLALSIWAARLGTFLFHRITNAGSDSRFDKIKQQPLRFFTAWVIQGTWVSLIGLPVWLTNAVPVSQTRAWGRLDTAIIAFTALSLGAEILADRQKSIWRQEQKEGKHQEKFITSGLWSISRHPNYVAEIAFQTSLFALACRSLVVPGIPAAAVGLAATSPLFTYFILRYVSGVPMLEKAAKKKWGDDPAWKQYTRTTPVFFPWAPIYD</sequence>
<keyword evidence="1" id="KW-1133">Transmembrane helix</keyword>
<reference evidence="2 3" key="1">
    <citation type="submission" date="2014-04" db="EMBL/GenBank/DDBJ databases">
        <authorList>
            <consortium name="DOE Joint Genome Institute"/>
            <person name="Kuo A."/>
            <person name="Zuccaro A."/>
            <person name="Kohler A."/>
            <person name="Nagy L.G."/>
            <person name="Floudas D."/>
            <person name="Copeland A."/>
            <person name="Barry K.W."/>
            <person name="Cichocki N."/>
            <person name="Veneault-Fourrey C."/>
            <person name="LaButti K."/>
            <person name="Lindquist E.A."/>
            <person name="Lipzen A."/>
            <person name="Lundell T."/>
            <person name="Morin E."/>
            <person name="Murat C."/>
            <person name="Sun H."/>
            <person name="Tunlid A."/>
            <person name="Henrissat B."/>
            <person name="Grigoriev I.V."/>
            <person name="Hibbett D.S."/>
            <person name="Martin F."/>
            <person name="Nordberg H.P."/>
            <person name="Cantor M.N."/>
            <person name="Hua S.X."/>
        </authorList>
    </citation>
    <scope>NUCLEOTIDE SEQUENCE [LARGE SCALE GENOMIC DNA]</scope>
    <source>
        <strain evidence="2 3">MAFF 305830</strain>
    </source>
</reference>
<dbReference type="PANTHER" id="PTHR32251">
    <property type="entry name" value="3-OXO-5-ALPHA-STEROID 4-DEHYDROGENASE"/>
    <property type="match status" value="1"/>
</dbReference>
<organism evidence="2 3">
    <name type="scientific">Serendipita vermifera MAFF 305830</name>
    <dbReference type="NCBI Taxonomy" id="933852"/>
    <lineage>
        <taxon>Eukaryota</taxon>
        <taxon>Fungi</taxon>
        <taxon>Dikarya</taxon>
        <taxon>Basidiomycota</taxon>
        <taxon>Agaricomycotina</taxon>
        <taxon>Agaricomycetes</taxon>
        <taxon>Sebacinales</taxon>
        <taxon>Serendipitaceae</taxon>
        <taxon>Serendipita</taxon>
    </lineage>
</organism>
<dbReference type="AlphaFoldDB" id="A0A0C3BQU0"/>
<name>A0A0C3BQU0_SERVB</name>
<evidence type="ECO:0000313" key="2">
    <source>
        <dbReference type="EMBL" id="KIM34464.1"/>
    </source>
</evidence>
<evidence type="ECO:0008006" key="4">
    <source>
        <dbReference type="Google" id="ProtNLM"/>
    </source>
</evidence>
<reference evidence="3" key="2">
    <citation type="submission" date="2015-01" db="EMBL/GenBank/DDBJ databases">
        <title>Evolutionary Origins and Diversification of the Mycorrhizal Mutualists.</title>
        <authorList>
            <consortium name="DOE Joint Genome Institute"/>
            <consortium name="Mycorrhizal Genomics Consortium"/>
            <person name="Kohler A."/>
            <person name="Kuo A."/>
            <person name="Nagy L.G."/>
            <person name="Floudas D."/>
            <person name="Copeland A."/>
            <person name="Barry K.W."/>
            <person name="Cichocki N."/>
            <person name="Veneault-Fourrey C."/>
            <person name="LaButti K."/>
            <person name="Lindquist E.A."/>
            <person name="Lipzen A."/>
            <person name="Lundell T."/>
            <person name="Morin E."/>
            <person name="Murat C."/>
            <person name="Riley R."/>
            <person name="Ohm R."/>
            <person name="Sun H."/>
            <person name="Tunlid A."/>
            <person name="Henrissat B."/>
            <person name="Grigoriev I.V."/>
            <person name="Hibbett D.S."/>
            <person name="Martin F."/>
        </authorList>
    </citation>
    <scope>NUCLEOTIDE SEQUENCE [LARGE SCALE GENOMIC DNA]</scope>
    <source>
        <strain evidence="3">MAFF 305830</strain>
    </source>
</reference>
<dbReference type="OrthoDB" id="67965at2759"/>
<dbReference type="PANTHER" id="PTHR32251:SF17">
    <property type="entry name" value="STEROID 5-ALPHA REDUCTASE C-TERMINAL DOMAIN-CONTAINING PROTEIN"/>
    <property type="match status" value="1"/>
</dbReference>
<gene>
    <name evidence="2" type="ORF">M408DRAFT_325861</name>
</gene>
<proteinExistence type="predicted"/>